<evidence type="ECO:0000313" key="18">
    <source>
        <dbReference type="EnsemblPlants" id="LPERR01G18640.1"/>
    </source>
</evidence>
<dbReference type="PROSITE" id="PS50011">
    <property type="entry name" value="PROTEIN_KINASE_DOM"/>
    <property type="match status" value="1"/>
</dbReference>
<dbReference type="InterPro" id="IPR000719">
    <property type="entry name" value="Prot_kinase_dom"/>
</dbReference>
<evidence type="ECO:0000256" key="3">
    <source>
        <dbReference type="ARBA" id="ARBA00022527"/>
    </source>
</evidence>
<feature type="transmembrane region" description="Helical" evidence="16">
    <location>
        <begin position="71"/>
        <end position="97"/>
    </location>
</feature>
<dbReference type="GO" id="GO:0005524">
    <property type="term" value="F:ATP binding"/>
    <property type="evidence" value="ECO:0007669"/>
    <property type="project" value="UniProtKB-UniRule"/>
</dbReference>
<reference evidence="18 19" key="1">
    <citation type="submission" date="2012-08" db="EMBL/GenBank/DDBJ databases">
        <title>Oryza genome evolution.</title>
        <authorList>
            <person name="Wing R.A."/>
        </authorList>
    </citation>
    <scope>NUCLEOTIDE SEQUENCE</scope>
</reference>
<keyword evidence="5" id="KW-0808">Transferase</keyword>
<comment type="catalytic activity">
    <reaction evidence="12">
        <text>L-threonyl-[protein] + ATP = O-phospho-L-threonyl-[protein] + ADP + H(+)</text>
        <dbReference type="Rhea" id="RHEA:46608"/>
        <dbReference type="Rhea" id="RHEA-COMP:11060"/>
        <dbReference type="Rhea" id="RHEA-COMP:11605"/>
        <dbReference type="ChEBI" id="CHEBI:15378"/>
        <dbReference type="ChEBI" id="CHEBI:30013"/>
        <dbReference type="ChEBI" id="CHEBI:30616"/>
        <dbReference type="ChEBI" id="CHEBI:61977"/>
        <dbReference type="ChEBI" id="CHEBI:456216"/>
        <dbReference type="EC" id="2.7.11.1"/>
    </reaction>
</comment>
<keyword evidence="7 14" id="KW-0547">Nucleotide-binding</keyword>
<evidence type="ECO:0000256" key="6">
    <source>
        <dbReference type="ARBA" id="ARBA00022692"/>
    </source>
</evidence>
<evidence type="ECO:0000256" key="14">
    <source>
        <dbReference type="PROSITE-ProRule" id="PRU10141"/>
    </source>
</evidence>
<dbReference type="PANTHER" id="PTHR47984">
    <property type="entry name" value="OS01G0323000 PROTEIN"/>
    <property type="match status" value="1"/>
</dbReference>
<accession>A0A0D9V2M1</accession>
<evidence type="ECO:0000256" key="8">
    <source>
        <dbReference type="ARBA" id="ARBA00022777"/>
    </source>
</evidence>
<keyword evidence="9 14" id="KW-0067">ATP-binding</keyword>
<dbReference type="PROSITE" id="PS00108">
    <property type="entry name" value="PROTEIN_KINASE_ST"/>
    <property type="match status" value="1"/>
</dbReference>
<dbReference type="AlphaFoldDB" id="A0A0D9V2M1"/>
<dbReference type="GO" id="GO:0004674">
    <property type="term" value="F:protein serine/threonine kinase activity"/>
    <property type="evidence" value="ECO:0007669"/>
    <property type="project" value="UniProtKB-KW"/>
</dbReference>
<dbReference type="FunFam" id="3.30.200.20:FF:000083">
    <property type="entry name" value="Putative receptor-like protein kinase"/>
    <property type="match status" value="1"/>
</dbReference>
<comment type="subcellular location">
    <subcellularLocation>
        <location evidence="1">Membrane</location>
        <topology evidence="1">Single-pass membrane protein</topology>
    </subcellularLocation>
</comment>
<dbReference type="SMART" id="SM00220">
    <property type="entry name" value="S_TKc"/>
    <property type="match status" value="1"/>
</dbReference>
<dbReference type="InterPro" id="IPR011009">
    <property type="entry name" value="Kinase-like_dom_sf"/>
</dbReference>
<evidence type="ECO:0000256" key="2">
    <source>
        <dbReference type="ARBA" id="ARBA00012513"/>
    </source>
</evidence>
<feature type="binding site" evidence="14">
    <location>
        <position position="268"/>
    </location>
    <ligand>
        <name>ATP</name>
        <dbReference type="ChEBI" id="CHEBI:30616"/>
    </ligand>
</feature>
<dbReference type="InterPro" id="IPR017441">
    <property type="entry name" value="Protein_kinase_ATP_BS"/>
</dbReference>
<dbReference type="STRING" id="77586.A0A0D9V2M1"/>
<evidence type="ECO:0000256" key="11">
    <source>
        <dbReference type="ARBA" id="ARBA00023136"/>
    </source>
</evidence>
<dbReference type="EC" id="2.7.11.1" evidence="2"/>
<dbReference type="eggNOG" id="KOG1187">
    <property type="taxonomic scope" value="Eukaryota"/>
</dbReference>
<organism evidence="18 19">
    <name type="scientific">Leersia perrieri</name>
    <dbReference type="NCBI Taxonomy" id="77586"/>
    <lineage>
        <taxon>Eukaryota</taxon>
        <taxon>Viridiplantae</taxon>
        <taxon>Streptophyta</taxon>
        <taxon>Embryophyta</taxon>
        <taxon>Tracheophyta</taxon>
        <taxon>Spermatophyta</taxon>
        <taxon>Magnoliopsida</taxon>
        <taxon>Liliopsida</taxon>
        <taxon>Poales</taxon>
        <taxon>Poaceae</taxon>
        <taxon>BOP clade</taxon>
        <taxon>Oryzoideae</taxon>
        <taxon>Oryzeae</taxon>
        <taxon>Oryzinae</taxon>
        <taxon>Leersia</taxon>
    </lineage>
</organism>
<sequence length="575" mass="63805">MVEPVGAGGGGSCSGCGAEGLALAYPPARDKGRRRRRVTARRGELDDGKVSTGENLQAGLLSRTPPFGLRLWIVLGISIWAAILFVLGCICFFLIYWRKRGNRFGDIAEPESPNVTKEIAVDEVRNRAVESINDQEIHALSSKERQTKKDSRKMLAHFLRCKSSDNHNLVGCSSMYQNDKAQCSYSSDEGTSGHNDREYSQTQYATVSTSPRLGLPEFSHLGWGHWFTLRDLELATNGFSDDNIIGEGGYGVVYHGHLINGTEVAVKKLFNNIGQAEKEFRVEVESIGHVRHKNLVRLLGYCIEGSYRMLVYEYINNGNLEQWLHGAMSQHGVLTWEARIKIILDIAKALAYLHEGLEPKVIHRDIKSSNILIDTDFTGKLSDFGLSKLLGSGKSHITTRVMGTFGYVAPEYANTGMLNEKSDVYSFGVLLLEAVTGRDPVNYGRPSDEVHLLEWIKMMASSRRAEEVVDPAMEAKPTKRQLRRALVAALKCVDPKADKRPTMGNVVRMLEVEADDVAPSREFVVVYFFPLSFSLESLLVVVHLSPSVQLSEDRRSPNPNVQCGGGEGTRSMFCS</sequence>
<keyword evidence="6 16" id="KW-0812">Transmembrane</keyword>
<dbReference type="Gene3D" id="1.10.510.10">
    <property type="entry name" value="Transferase(Phosphotransferase) domain 1"/>
    <property type="match status" value="1"/>
</dbReference>
<dbReference type="InterPro" id="IPR008271">
    <property type="entry name" value="Ser/Thr_kinase_AS"/>
</dbReference>
<reference evidence="19" key="2">
    <citation type="submission" date="2013-12" db="EMBL/GenBank/DDBJ databases">
        <authorList>
            <person name="Yu Y."/>
            <person name="Lee S."/>
            <person name="de Baynast K."/>
            <person name="Wissotski M."/>
            <person name="Liu L."/>
            <person name="Talag J."/>
            <person name="Goicoechea J."/>
            <person name="Angelova A."/>
            <person name="Jetty R."/>
            <person name="Kudrna D."/>
            <person name="Golser W."/>
            <person name="Rivera L."/>
            <person name="Zhang J."/>
            <person name="Wing R."/>
        </authorList>
    </citation>
    <scope>NUCLEOTIDE SEQUENCE</scope>
</reference>
<keyword evidence="10 16" id="KW-1133">Transmembrane helix</keyword>
<evidence type="ECO:0000313" key="19">
    <source>
        <dbReference type="Proteomes" id="UP000032180"/>
    </source>
</evidence>
<dbReference type="Pfam" id="PF00069">
    <property type="entry name" value="Pkinase"/>
    <property type="match status" value="1"/>
</dbReference>
<keyword evidence="8" id="KW-0418">Kinase</keyword>
<dbReference type="CDD" id="cd14066">
    <property type="entry name" value="STKc_IRAK"/>
    <property type="match status" value="1"/>
</dbReference>
<comment type="catalytic activity">
    <reaction evidence="13">
        <text>L-seryl-[protein] + ATP = O-phospho-L-seryl-[protein] + ADP + H(+)</text>
        <dbReference type="Rhea" id="RHEA:17989"/>
        <dbReference type="Rhea" id="RHEA-COMP:9863"/>
        <dbReference type="Rhea" id="RHEA-COMP:11604"/>
        <dbReference type="ChEBI" id="CHEBI:15378"/>
        <dbReference type="ChEBI" id="CHEBI:29999"/>
        <dbReference type="ChEBI" id="CHEBI:30616"/>
        <dbReference type="ChEBI" id="CHEBI:83421"/>
        <dbReference type="ChEBI" id="CHEBI:456216"/>
        <dbReference type="EC" id="2.7.11.1"/>
    </reaction>
</comment>
<feature type="region of interest" description="Disordered" evidence="15">
    <location>
        <begin position="184"/>
        <end position="203"/>
    </location>
</feature>
<keyword evidence="3" id="KW-0723">Serine/threonine-protein kinase</keyword>
<dbReference type="EnsemblPlants" id="LPERR01G18640.1">
    <property type="protein sequence ID" value="LPERR01G18640.1"/>
    <property type="gene ID" value="LPERR01G18640"/>
</dbReference>
<evidence type="ECO:0000256" key="1">
    <source>
        <dbReference type="ARBA" id="ARBA00004167"/>
    </source>
</evidence>
<dbReference type="PANTHER" id="PTHR47984:SF1">
    <property type="entry name" value="OS01G0601200 PROTEIN"/>
    <property type="match status" value="1"/>
</dbReference>
<evidence type="ECO:0000256" key="4">
    <source>
        <dbReference type="ARBA" id="ARBA00022553"/>
    </source>
</evidence>
<feature type="region of interest" description="Disordered" evidence="15">
    <location>
        <begin position="550"/>
        <end position="575"/>
    </location>
</feature>
<dbReference type="Gramene" id="LPERR01G18640.1">
    <property type="protein sequence ID" value="LPERR01G18640.1"/>
    <property type="gene ID" value="LPERR01G18640"/>
</dbReference>
<reference evidence="18" key="3">
    <citation type="submission" date="2015-04" db="UniProtKB">
        <authorList>
            <consortium name="EnsemblPlants"/>
        </authorList>
    </citation>
    <scope>IDENTIFICATION</scope>
</reference>
<evidence type="ECO:0000256" key="15">
    <source>
        <dbReference type="SAM" id="MobiDB-lite"/>
    </source>
</evidence>
<keyword evidence="4" id="KW-0597">Phosphoprotein</keyword>
<dbReference type="GO" id="GO:0016020">
    <property type="term" value="C:membrane"/>
    <property type="evidence" value="ECO:0007669"/>
    <property type="project" value="UniProtKB-SubCell"/>
</dbReference>
<evidence type="ECO:0000256" key="12">
    <source>
        <dbReference type="ARBA" id="ARBA00047899"/>
    </source>
</evidence>
<name>A0A0D9V2M1_9ORYZ</name>
<dbReference type="Proteomes" id="UP000032180">
    <property type="component" value="Chromosome 1"/>
</dbReference>
<dbReference type="InterPro" id="IPR052232">
    <property type="entry name" value="RLK_Ser/Thr-Kinase"/>
</dbReference>
<evidence type="ECO:0000256" key="16">
    <source>
        <dbReference type="SAM" id="Phobius"/>
    </source>
</evidence>
<proteinExistence type="predicted"/>
<dbReference type="PROSITE" id="PS00107">
    <property type="entry name" value="PROTEIN_KINASE_ATP"/>
    <property type="match status" value="1"/>
</dbReference>
<evidence type="ECO:0000256" key="7">
    <source>
        <dbReference type="ARBA" id="ARBA00022741"/>
    </source>
</evidence>
<evidence type="ECO:0000256" key="9">
    <source>
        <dbReference type="ARBA" id="ARBA00022840"/>
    </source>
</evidence>
<dbReference type="SUPFAM" id="SSF56112">
    <property type="entry name" value="Protein kinase-like (PK-like)"/>
    <property type="match status" value="1"/>
</dbReference>
<keyword evidence="11 16" id="KW-0472">Membrane</keyword>
<protein>
    <recommendedName>
        <fullName evidence="2">non-specific serine/threonine protein kinase</fullName>
        <ecNumber evidence="2">2.7.11.1</ecNumber>
    </recommendedName>
</protein>
<keyword evidence="19" id="KW-1185">Reference proteome</keyword>
<evidence type="ECO:0000256" key="10">
    <source>
        <dbReference type="ARBA" id="ARBA00022989"/>
    </source>
</evidence>
<feature type="domain" description="Protein kinase" evidence="17">
    <location>
        <begin position="239"/>
        <end position="503"/>
    </location>
</feature>
<dbReference type="FunFam" id="1.10.510.10:FF:000035">
    <property type="entry name" value="Putative receptor-like serine/threonine-protein kinase"/>
    <property type="match status" value="1"/>
</dbReference>
<evidence type="ECO:0000256" key="13">
    <source>
        <dbReference type="ARBA" id="ARBA00048679"/>
    </source>
</evidence>
<evidence type="ECO:0000259" key="17">
    <source>
        <dbReference type="PROSITE" id="PS50011"/>
    </source>
</evidence>
<dbReference type="Gene3D" id="3.30.200.20">
    <property type="entry name" value="Phosphorylase Kinase, domain 1"/>
    <property type="match status" value="1"/>
</dbReference>
<evidence type="ECO:0000256" key="5">
    <source>
        <dbReference type="ARBA" id="ARBA00022679"/>
    </source>
</evidence>
<feature type="compositionally biased region" description="Polar residues" evidence="15">
    <location>
        <begin position="184"/>
        <end position="193"/>
    </location>
</feature>